<comment type="caution">
    <text evidence="3">The sequence shown here is derived from an EMBL/GenBank/DDBJ whole genome shotgun (WGS) entry which is preliminary data.</text>
</comment>
<dbReference type="Pfam" id="PF07859">
    <property type="entry name" value="Abhydrolase_3"/>
    <property type="match status" value="1"/>
</dbReference>
<dbReference type="RefSeq" id="WP_248682609.1">
    <property type="nucleotide sequence ID" value="NZ_JALPRY010000008.1"/>
</dbReference>
<evidence type="ECO:0000313" key="4">
    <source>
        <dbReference type="Proteomes" id="UP001202827"/>
    </source>
</evidence>
<sequence>MTPQDLYRIRDFVPDFDAISAEFTERSRALAARYRVLRDLQYGEKPREVLDVILPERAVTWAPLHVFVHGGYWRSGEKHTYHLVAEPVIAAGGVAAFVEYDLMPHARLDILVDQVRRAAVWLQARCMDFGADPARLTVSGHSAGAHLASYLAAQGPEEDYPPTRPKVQGLLLLSGIYDLSGIPGSFLRDEARMTDAEAAAWSPLTSRQFPARRIIACGAEETAPFLEQARHLQNVLASAGETAELILAPRLNHMNVVVDLADPDGFLGRRLHDLVAEPVTYSTDAPR</sequence>
<dbReference type="InterPro" id="IPR050300">
    <property type="entry name" value="GDXG_lipolytic_enzyme"/>
</dbReference>
<organism evidence="3 4">
    <name type="scientific">Neorhizobium turbinariae</name>
    <dbReference type="NCBI Taxonomy" id="2937795"/>
    <lineage>
        <taxon>Bacteria</taxon>
        <taxon>Pseudomonadati</taxon>
        <taxon>Pseudomonadota</taxon>
        <taxon>Alphaproteobacteria</taxon>
        <taxon>Hyphomicrobiales</taxon>
        <taxon>Rhizobiaceae</taxon>
        <taxon>Rhizobium/Agrobacterium group</taxon>
        <taxon>Neorhizobium</taxon>
    </lineage>
</organism>
<keyword evidence="4" id="KW-1185">Reference proteome</keyword>
<dbReference type="Gene3D" id="3.40.50.1820">
    <property type="entry name" value="alpha/beta hydrolase"/>
    <property type="match status" value="1"/>
</dbReference>
<proteinExistence type="predicted"/>
<name>A0ABT0IPZ0_9HYPH</name>
<dbReference type="GO" id="GO:0016787">
    <property type="term" value="F:hydrolase activity"/>
    <property type="evidence" value="ECO:0007669"/>
    <property type="project" value="UniProtKB-KW"/>
</dbReference>
<evidence type="ECO:0000256" key="1">
    <source>
        <dbReference type="ARBA" id="ARBA00022801"/>
    </source>
</evidence>
<accession>A0ABT0IPZ0</accession>
<dbReference type="EMBL" id="JALPRY010000008">
    <property type="protein sequence ID" value="MCK8779923.1"/>
    <property type="molecule type" value="Genomic_DNA"/>
</dbReference>
<dbReference type="InterPro" id="IPR029058">
    <property type="entry name" value="AB_hydrolase_fold"/>
</dbReference>
<dbReference type="SUPFAM" id="SSF53474">
    <property type="entry name" value="alpha/beta-Hydrolases"/>
    <property type="match status" value="1"/>
</dbReference>
<evidence type="ECO:0000313" key="3">
    <source>
        <dbReference type="EMBL" id="MCK8779923.1"/>
    </source>
</evidence>
<reference evidence="3 4" key="1">
    <citation type="submission" date="2022-04" db="EMBL/GenBank/DDBJ databases">
        <title>Rhizobium coralii sp. nov., isolated from coral Turbinaria peltata.</title>
        <authorList>
            <person name="Sun H."/>
        </authorList>
    </citation>
    <scope>NUCLEOTIDE SEQUENCE [LARGE SCALE GENOMIC DNA]</scope>
    <source>
        <strain evidence="3 4">NTR19</strain>
    </source>
</reference>
<dbReference type="PANTHER" id="PTHR48081:SF33">
    <property type="entry name" value="KYNURENINE FORMAMIDASE"/>
    <property type="match status" value="1"/>
</dbReference>
<dbReference type="PANTHER" id="PTHR48081">
    <property type="entry name" value="AB HYDROLASE SUPERFAMILY PROTEIN C4A8.06C"/>
    <property type="match status" value="1"/>
</dbReference>
<feature type="domain" description="Alpha/beta hydrolase fold-3" evidence="2">
    <location>
        <begin position="66"/>
        <end position="180"/>
    </location>
</feature>
<evidence type="ECO:0000259" key="2">
    <source>
        <dbReference type="Pfam" id="PF07859"/>
    </source>
</evidence>
<dbReference type="Proteomes" id="UP001202827">
    <property type="component" value="Unassembled WGS sequence"/>
</dbReference>
<protein>
    <submittedName>
        <fullName evidence="3">Alpha/beta hydrolase</fullName>
    </submittedName>
</protein>
<dbReference type="InterPro" id="IPR013094">
    <property type="entry name" value="AB_hydrolase_3"/>
</dbReference>
<keyword evidence="1 3" id="KW-0378">Hydrolase</keyword>
<gene>
    <name evidence="3" type="ORF">M0654_07960</name>
</gene>